<accession>A0A0R3P365</accession>
<dbReference type="InParanoid" id="A0A0R3P365"/>
<dbReference type="CDD" id="cd03127">
    <property type="entry name" value="tetraspanin_LEL"/>
    <property type="match status" value="1"/>
</dbReference>
<name>A0A0R3P365_DROPS</name>
<evidence type="ECO:0000313" key="2">
    <source>
        <dbReference type="RefSeq" id="XP_015042670.1"/>
    </source>
</evidence>
<organism evidence="1 2">
    <name type="scientific">Drosophila pseudoobscura pseudoobscura</name>
    <name type="common">Fruit fly</name>
    <dbReference type="NCBI Taxonomy" id="46245"/>
    <lineage>
        <taxon>Eukaryota</taxon>
        <taxon>Metazoa</taxon>
        <taxon>Ecdysozoa</taxon>
        <taxon>Arthropoda</taxon>
        <taxon>Hexapoda</taxon>
        <taxon>Insecta</taxon>
        <taxon>Pterygota</taxon>
        <taxon>Neoptera</taxon>
        <taxon>Endopterygota</taxon>
        <taxon>Diptera</taxon>
        <taxon>Brachycera</taxon>
        <taxon>Muscomorpha</taxon>
        <taxon>Ephydroidea</taxon>
        <taxon>Drosophilidae</taxon>
        <taxon>Drosophila</taxon>
        <taxon>Sophophora</taxon>
    </lineage>
</organism>
<evidence type="ECO:0000313" key="1">
    <source>
        <dbReference type="Proteomes" id="UP000001819"/>
    </source>
</evidence>
<dbReference type="InterPro" id="IPR008952">
    <property type="entry name" value="Tetraspanin_EC2_sf"/>
</dbReference>
<keyword evidence="1" id="KW-1185">Reference proteome</keyword>
<dbReference type="RefSeq" id="XP_015042670.1">
    <property type="nucleotide sequence ID" value="XM_015187184.2"/>
</dbReference>
<proteinExistence type="predicted"/>
<dbReference type="Bgee" id="FBgn0272404">
    <property type="expression patterns" value="Expressed in male reproductive system and 1 other cell type or tissue"/>
</dbReference>
<dbReference type="ExpressionAtlas" id="A0A0R3P365">
    <property type="expression patterns" value="baseline"/>
</dbReference>
<reference evidence="2" key="1">
    <citation type="submission" date="2025-08" db="UniProtKB">
        <authorList>
            <consortium name="RefSeq"/>
        </authorList>
    </citation>
    <scope>IDENTIFICATION</scope>
    <source>
        <strain evidence="2">MV-25-SWS-2005</strain>
        <tissue evidence="2">Whole body</tissue>
    </source>
</reference>
<sequence>MPWYSGFECLPRHYYWACIIINIVIVIIYLEDARENIYIIQSIPVKFSYLPCLVIMVFLQLLSLILLITDGIMVYKVKFNATQLWLGILIVVGIAPLVLGSYLFHDLYDIYAVVYMFRTNQLGDTEQMYKCCGMLGPVDYNYPRIPCPESCYHNKTVVPENIYERGCLGAMFPGWIVFVLCNAYNYTFILIILTMYLHFRLKSLYELIRVDVERGTVSRRSFWV</sequence>
<accession>A0A6I8VK75</accession>
<dbReference type="KEGG" id="dpo:26533417"/>
<dbReference type="Proteomes" id="UP000001819">
    <property type="component" value="Chromosome X"/>
</dbReference>
<dbReference type="GO" id="GO:0016020">
    <property type="term" value="C:membrane"/>
    <property type="evidence" value="ECO:0007669"/>
    <property type="project" value="InterPro"/>
</dbReference>
<dbReference type="AlphaFoldDB" id="A0A0R3P365"/>
<gene>
    <name evidence="2" type="primary">LOC26533417</name>
</gene>
<dbReference type="SUPFAM" id="SSF48652">
    <property type="entry name" value="Tetraspanin"/>
    <property type="match status" value="1"/>
</dbReference>
<protein>
    <submittedName>
        <fullName evidence="2">Protein late bloomer-like</fullName>
    </submittedName>
</protein>
<dbReference type="GeneID" id="26533417"/>